<dbReference type="Gene3D" id="2.60.40.200">
    <property type="entry name" value="Superoxide dismutase, copper/zinc binding domain"/>
    <property type="match status" value="1"/>
</dbReference>
<proteinExistence type="predicted"/>
<dbReference type="EMBL" id="JYDO01000003">
    <property type="protein sequence ID" value="KRZ80293.1"/>
    <property type="molecule type" value="Genomic_DNA"/>
</dbReference>
<dbReference type="InterPro" id="IPR036423">
    <property type="entry name" value="SOD-like_Cu/Zn_dom_sf"/>
</dbReference>
<dbReference type="Pfam" id="PF00095">
    <property type="entry name" value="WAP"/>
    <property type="match status" value="2"/>
</dbReference>
<dbReference type="Proteomes" id="UP000054843">
    <property type="component" value="Unassembled WGS sequence"/>
</dbReference>
<feature type="disulfide bond" evidence="3">
    <location>
        <begin position="131"/>
        <end position="138"/>
    </location>
</feature>
<dbReference type="Gene3D" id="4.10.75.10">
    <property type="entry name" value="Elafin-like"/>
    <property type="match status" value="2"/>
</dbReference>
<dbReference type="AlphaFoldDB" id="A0A0V1N8Y7"/>
<dbReference type="OrthoDB" id="2015551at2759"/>
<dbReference type="InterPro" id="IPR002919">
    <property type="entry name" value="TIL_dom"/>
</dbReference>
<evidence type="ECO:0000313" key="6">
    <source>
        <dbReference type="EMBL" id="KRZ80293.1"/>
    </source>
</evidence>
<comment type="caution">
    <text evidence="6">The sequence shown here is derived from an EMBL/GenBank/DDBJ whole genome shotgun (WGS) entry which is preliminary data.</text>
</comment>
<dbReference type="GO" id="GO:0004867">
    <property type="term" value="F:serine-type endopeptidase inhibitor activity"/>
    <property type="evidence" value="ECO:0007669"/>
    <property type="project" value="UniProtKB-KW"/>
</dbReference>
<feature type="domain" description="WAP" evidence="5">
    <location>
        <begin position="196"/>
        <end position="247"/>
    </location>
</feature>
<dbReference type="CDD" id="cd00191">
    <property type="entry name" value="TY"/>
    <property type="match status" value="1"/>
</dbReference>
<reference evidence="6 7" key="1">
    <citation type="submission" date="2015-01" db="EMBL/GenBank/DDBJ databases">
        <title>Evolution of Trichinella species and genotypes.</title>
        <authorList>
            <person name="Korhonen P.K."/>
            <person name="Edoardo P."/>
            <person name="Giuseppe L.R."/>
            <person name="Gasser R.B."/>
        </authorList>
    </citation>
    <scope>NUCLEOTIDE SEQUENCE [LARGE SCALE GENOMIC DNA]</scope>
    <source>
        <strain evidence="6">ISS1980</strain>
    </source>
</reference>
<protein>
    <submittedName>
        <fullName evidence="6">Superoxide dismutase [Cu-Zn]</fullName>
    </submittedName>
</protein>
<keyword evidence="1" id="KW-0646">Protease inhibitor</keyword>
<dbReference type="SUPFAM" id="SSF57567">
    <property type="entry name" value="Serine protease inhibitors"/>
    <property type="match status" value="1"/>
</dbReference>
<dbReference type="PROSITE" id="PS51390">
    <property type="entry name" value="WAP"/>
    <property type="match status" value="2"/>
</dbReference>
<dbReference type="Pfam" id="PF00080">
    <property type="entry name" value="Sod_Cu"/>
    <property type="match status" value="1"/>
</dbReference>
<dbReference type="Gene3D" id="4.10.800.10">
    <property type="entry name" value="Thyroglobulin type-1"/>
    <property type="match status" value="1"/>
</dbReference>
<keyword evidence="1" id="KW-0722">Serine protease inhibitor</keyword>
<evidence type="ECO:0000256" key="3">
    <source>
        <dbReference type="PROSITE-ProRule" id="PRU00500"/>
    </source>
</evidence>
<evidence type="ECO:0000256" key="2">
    <source>
        <dbReference type="ARBA" id="ARBA00023157"/>
    </source>
</evidence>
<gene>
    <name evidence="6" type="primary">SOD1</name>
    <name evidence="6" type="ORF">T10_8367</name>
</gene>
<dbReference type="SUPFAM" id="SSF57610">
    <property type="entry name" value="Thyroglobulin type-1 domain"/>
    <property type="match status" value="1"/>
</dbReference>
<dbReference type="SUPFAM" id="SSF57256">
    <property type="entry name" value="Elafin-like"/>
    <property type="match status" value="2"/>
</dbReference>
<dbReference type="InterPro" id="IPR000716">
    <property type="entry name" value="Thyroglobulin_1"/>
</dbReference>
<dbReference type="Pfam" id="PF00086">
    <property type="entry name" value="Thyroglobulin_1"/>
    <property type="match status" value="1"/>
</dbReference>
<dbReference type="SUPFAM" id="SSF49329">
    <property type="entry name" value="Cu,Zn superoxide dismutase-like"/>
    <property type="match status" value="1"/>
</dbReference>
<sequence length="677" mass="72812">MSLPGLGFQSARGGIVKLTALLAKRSRRSLPGAVENIYFDPFHSALKQMVIHKIPLAFLLTTLWFTLGKGAICPGKRMSVGRCTLTRACPKNFNCIHGYCCPKCAQVALRPGPDGFRPSCTPDGNYEPVQCDARSGECWCVTEKGQEIEGSRKTAPSTKMTQMMNPSRAGLLPCDMLREQHRQVKPPMLGSAEMYNSAKVGRIRPAKVCRPQPAMNSCSDRCQADTDCAQLEQCCYNGCGRQCQIPPSEEFKQQPNLQVQVQPQPYTISGELPSQSLMKGGEPSSPMTFGQPYPDISAMQRPAQIVPVVTEKPGYCPTQRAGPPPLRVMALGSPYCQMDVHCPDTKKCCETPVGRRCLAVQESVASIDPYNIKPGFATETISQSGPCPPSGAAGFQLQASGQATPFRQLDKCQGDFECPEGMRCCRISAMCVPETALDMSASGTSFEKHPSKGQQFITCDRQDEEYSNCVPTCQIGCDNLHTAAYCTQTECKPGCVCRIGYVRLHSKDPTSACVPKAQCQESHEPQSPPTTQVGIASDKAVISLTSKDGQVSGVLSMEEFQGRTEVTGTVNGLPEGRYELHVHENGDISEPCTSAGPFFGQQASGSFNSFQQASLIGMAEANSAGHANVSIETKQFTLNGPTSIVGRTLVFHRKGAPGFGTPVLESNGIACGVIGLA</sequence>
<dbReference type="GO" id="GO:0005507">
    <property type="term" value="F:copper ion binding"/>
    <property type="evidence" value="ECO:0007669"/>
    <property type="project" value="InterPro"/>
</dbReference>
<accession>A0A0V1N8Y7</accession>
<dbReference type="InterPro" id="IPR001424">
    <property type="entry name" value="SOD_Cu_Zn_dom"/>
</dbReference>
<feature type="domain" description="Thyroglobulin type-1" evidence="4">
    <location>
        <begin position="86"/>
        <end position="174"/>
    </location>
</feature>
<dbReference type="GO" id="GO:0005576">
    <property type="term" value="C:extracellular region"/>
    <property type="evidence" value="ECO:0007669"/>
    <property type="project" value="InterPro"/>
</dbReference>
<organism evidence="6 7">
    <name type="scientific">Trichinella papuae</name>
    <dbReference type="NCBI Taxonomy" id="268474"/>
    <lineage>
        <taxon>Eukaryota</taxon>
        <taxon>Metazoa</taxon>
        <taxon>Ecdysozoa</taxon>
        <taxon>Nematoda</taxon>
        <taxon>Enoplea</taxon>
        <taxon>Dorylaimia</taxon>
        <taxon>Trichinellida</taxon>
        <taxon>Trichinellidae</taxon>
        <taxon>Trichinella</taxon>
    </lineage>
</organism>
<dbReference type="PROSITE" id="PS00484">
    <property type="entry name" value="THYROGLOBULIN_1_1"/>
    <property type="match status" value="1"/>
</dbReference>
<dbReference type="SMART" id="SM00211">
    <property type="entry name" value="TY"/>
    <property type="match status" value="1"/>
</dbReference>
<comment type="caution">
    <text evidence="3">Lacks conserved residue(s) required for the propagation of feature annotation.</text>
</comment>
<feature type="domain" description="WAP" evidence="5">
    <location>
        <begin position="309"/>
        <end position="361"/>
    </location>
</feature>
<evidence type="ECO:0000259" key="4">
    <source>
        <dbReference type="PROSITE" id="PS51162"/>
    </source>
</evidence>
<dbReference type="PROSITE" id="PS51162">
    <property type="entry name" value="THYROGLOBULIN_1_2"/>
    <property type="match status" value="1"/>
</dbReference>
<dbReference type="InterPro" id="IPR024134">
    <property type="entry name" value="SOD_Cu/Zn_/chaperone"/>
</dbReference>
<evidence type="ECO:0000313" key="7">
    <source>
        <dbReference type="Proteomes" id="UP000054843"/>
    </source>
</evidence>
<keyword evidence="7" id="KW-1185">Reference proteome</keyword>
<keyword evidence="2 3" id="KW-1015">Disulfide bond</keyword>
<dbReference type="STRING" id="268474.A0A0V1N8Y7"/>
<name>A0A0V1N8Y7_9BILA</name>
<evidence type="ECO:0000256" key="1">
    <source>
        <dbReference type="ARBA" id="ARBA00022900"/>
    </source>
</evidence>
<dbReference type="PRINTS" id="PR00068">
    <property type="entry name" value="CUZNDISMTASE"/>
</dbReference>
<evidence type="ECO:0000259" key="5">
    <source>
        <dbReference type="PROSITE" id="PS51390"/>
    </source>
</evidence>
<dbReference type="InterPro" id="IPR008197">
    <property type="entry name" value="WAP_dom"/>
</dbReference>
<dbReference type="PANTHER" id="PTHR10003">
    <property type="entry name" value="SUPEROXIDE DISMUTASE CU-ZN -RELATED"/>
    <property type="match status" value="1"/>
</dbReference>
<dbReference type="CDD" id="cd19941">
    <property type="entry name" value="TIL"/>
    <property type="match status" value="1"/>
</dbReference>
<dbReference type="Gene3D" id="2.10.25.10">
    <property type="entry name" value="Laminin"/>
    <property type="match status" value="1"/>
</dbReference>
<dbReference type="InterPro" id="IPR036857">
    <property type="entry name" value="Thyroglobulin_1_sf"/>
</dbReference>
<dbReference type="GO" id="GO:0006801">
    <property type="term" value="P:superoxide metabolic process"/>
    <property type="evidence" value="ECO:0007669"/>
    <property type="project" value="InterPro"/>
</dbReference>
<dbReference type="Pfam" id="PF01826">
    <property type="entry name" value="TIL"/>
    <property type="match status" value="1"/>
</dbReference>
<dbReference type="InterPro" id="IPR036084">
    <property type="entry name" value="Ser_inhib-like_sf"/>
</dbReference>
<dbReference type="SMART" id="SM00217">
    <property type="entry name" value="WAP"/>
    <property type="match status" value="2"/>
</dbReference>
<dbReference type="InterPro" id="IPR036645">
    <property type="entry name" value="Elafin-like_sf"/>
</dbReference>